<dbReference type="InterPro" id="IPR013083">
    <property type="entry name" value="Znf_RING/FYVE/PHD"/>
</dbReference>
<dbReference type="SUPFAM" id="SSF57850">
    <property type="entry name" value="RING/U-box"/>
    <property type="match status" value="1"/>
</dbReference>
<name>A0AAV8SM39_9ROSI</name>
<feature type="region of interest" description="Disordered" evidence="2">
    <location>
        <begin position="1"/>
        <end position="30"/>
    </location>
</feature>
<proteinExistence type="predicted"/>
<evidence type="ECO:0000313" key="5">
    <source>
        <dbReference type="Proteomes" id="UP001159364"/>
    </source>
</evidence>
<dbReference type="GO" id="GO:0004842">
    <property type="term" value="F:ubiquitin-protein transferase activity"/>
    <property type="evidence" value="ECO:0007669"/>
    <property type="project" value="InterPro"/>
</dbReference>
<dbReference type="PANTHER" id="PTHR15302:SF0">
    <property type="entry name" value="E3 UBIQUITIN-PROTEIN LIGASE RNF103"/>
    <property type="match status" value="1"/>
</dbReference>
<dbReference type="InterPro" id="IPR042494">
    <property type="entry name" value="RNF103"/>
</dbReference>
<comment type="caution">
    <text evidence="4">The sequence shown here is derived from an EMBL/GenBank/DDBJ whole genome shotgun (WGS) entry which is preliminary data.</text>
</comment>
<protein>
    <recommendedName>
        <fullName evidence="3">RING-type domain-containing protein</fullName>
    </recommendedName>
</protein>
<dbReference type="GO" id="GO:0008270">
    <property type="term" value="F:zinc ion binding"/>
    <property type="evidence" value="ECO:0007669"/>
    <property type="project" value="UniProtKB-KW"/>
</dbReference>
<feature type="compositionally biased region" description="Basic and acidic residues" evidence="2">
    <location>
        <begin position="65"/>
        <end position="84"/>
    </location>
</feature>
<dbReference type="GO" id="GO:0005783">
    <property type="term" value="C:endoplasmic reticulum"/>
    <property type="evidence" value="ECO:0007669"/>
    <property type="project" value="TreeGrafter"/>
</dbReference>
<dbReference type="PANTHER" id="PTHR15302">
    <property type="entry name" value="E3 UBIQUITIN-PROTEIN LIGASE RNF103"/>
    <property type="match status" value="1"/>
</dbReference>
<dbReference type="Proteomes" id="UP001159364">
    <property type="component" value="Linkage Group LG10"/>
</dbReference>
<dbReference type="Pfam" id="PF13639">
    <property type="entry name" value="zf-RING_2"/>
    <property type="match status" value="1"/>
</dbReference>
<dbReference type="FunFam" id="3.30.40.10:FF:000611">
    <property type="entry name" value="Zinc finger family protein"/>
    <property type="match status" value="1"/>
</dbReference>
<dbReference type="EMBL" id="JAIWQS010000010">
    <property type="protein sequence ID" value="KAJ8753128.1"/>
    <property type="molecule type" value="Genomic_DNA"/>
</dbReference>
<dbReference type="Gene3D" id="3.30.40.10">
    <property type="entry name" value="Zinc/RING finger domain, C3HC4 (zinc finger)"/>
    <property type="match status" value="1"/>
</dbReference>
<keyword evidence="1" id="KW-0862">Zinc</keyword>
<keyword evidence="1" id="KW-0479">Metal-binding</keyword>
<dbReference type="CDD" id="cd16454">
    <property type="entry name" value="RING-H2_PA-TM-RING"/>
    <property type="match status" value="1"/>
</dbReference>
<feature type="region of interest" description="Disordered" evidence="2">
    <location>
        <begin position="65"/>
        <end position="99"/>
    </location>
</feature>
<gene>
    <name evidence="4" type="ORF">K2173_017687</name>
</gene>
<dbReference type="GO" id="GO:0036503">
    <property type="term" value="P:ERAD pathway"/>
    <property type="evidence" value="ECO:0007669"/>
    <property type="project" value="TreeGrafter"/>
</dbReference>
<dbReference type="GO" id="GO:0016567">
    <property type="term" value="P:protein ubiquitination"/>
    <property type="evidence" value="ECO:0007669"/>
    <property type="project" value="InterPro"/>
</dbReference>
<evidence type="ECO:0000313" key="4">
    <source>
        <dbReference type="EMBL" id="KAJ8753128.1"/>
    </source>
</evidence>
<keyword evidence="5" id="KW-1185">Reference proteome</keyword>
<dbReference type="AlphaFoldDB" id="A0AAV8SM39"/>
<feature type="domain" description="RING-type" evidence="3">
    <location>
        <begin position="136"/>
        <end position="177"/>
    </location>
</feature>
<evidence type="ECO:0000259" key="3">
    <source>
        <dbReference type="PROSITE" id="PS50089"/>
    </source>
</evidence>
<dbReference type="PROSITE" id="PS50089">
    <property type="entry name" value="ZF_RING_2"/>
    <property type="match status" value="1"/>
</dbReference>
<dbReference type="InterPro" id="IPR001841">
    <property type="entry name" value="Znf_RING"/>
</dbReference>
<evidence type="ECO:0000256" key="1">
    <source>
        <dbReference type="PROSITE-ProRule" id="PRU00175"/>
    </source>
</evidence>
<evidence type="ECO:0000256" key="2">
    <source>
        <dbReference type="SAM" id="MobiDB-lite"/>
    </source>
</evidence>
<accession>A0AAV8SM39</accession>
<reference evidence="4 5" key="1">
    <citation type="submission" date="2021-09" db="EMBL/GenBank/DDBJ databases">
        <title>Genomic insights and catalytic innovation underlie evolution of tropane alkaloids biosynthesis.</title>
        <authorList>
            <person name="Wang Y.-J."/>
            <person name="Tian T."/>
            <person name="Huang J.-P."/>
            <person name="Huang S.-X."/>
        </authorList>
    </citation>
    <scope>NUCLEOTIDE SEQUENCE [LARGE SCALE GENOMIC DNA]</scope>
    <source>
        <strain evidence="4">KIB-2018</strain>
        <tissue evidence="4">Leaf</tissue>
    </source>
</reference>
<dbReference type="SMART" id="SM00184">
    <property type="entry name" value="RING"/>
    <property type="match status" value="1"/>
</dbReference>
<sequence>MAGMLPGVESARRRRFHQSGDMPSVSTHGCSRRSSFCLYASNHKSSHLCSIRSLRRGVLNHASEDEKLGERAREAKERLDERLRNQSKSATRRDCSSGRPVAQGEFQTEVFSARSSRYKRFSWTKFSWRASDQDECIVCLEWFKPGDQLMHLPCAHRFHTLCLVPWLETNSHCPCCRMEIHVELS</sequence>
<organism evidence="4 5">
    <name type="scientific">Erythroxylum novogranatense</name>
    <dbReference type="NCBI Taxonomy" id="1862640"/>
    <lineage>
        <taxon>Eukaryota</taxon>
        <taxon>Viridiplantae</taxon>
        <taxon>Streptophyta</taxon>
        <taxon>Embryophyta</taxon>
        <taxon>Tracheophyta</taxon>
        <taxon>Spermatophyta</taxon>
        <taxon>Magnoliopsida</taxon>
        <taxon>eudicotyledons</taxon>
        <taxon>Gunneridae</taxon>
        <taxon>Pentapetalae</taxon>
        <taxon>rosids</taxon>
        <taxon>fabids</taxon>
        <taxon>Malpighiales</taxon>
        <taxon>Erythroxylaceae</taxon>
        <taxon>Erythroxylum</taxon>
    </lineage>
</organism>
<keyword evidence="1" id="KW-0863">Zinc-finger</keyword>